<dbReference type="Proteomes" id="UP000033035">
    <property type="component" value="Unassembled WGS sequence"/>
</dbReference>
<sequence length="171" mass="19362">MNSINHQKINIMKAKKTILLCVILLAGCMTEGLKAQESLNALMKKCENMDTIDMNVIYNKNRETKKTEKIIKTVTFSNNQKLLDEFVAAFDKDKNAAYKIIDDKKSGKLLPSFYRFGSGNTDISYSLSVSKSGKVTVSKIERFDYNPKKAGNFEFDTDFIDTGVFDIQNTK</sequence>
<evidence type="ECO:0000313" key="2">
    <source>
        <dbReference type="Proteomes" id="UP000033035"/>
    </source>
</evidence>
<organism evidence="1 2">
    <name type="scientific">Parabacteroides gordonii MS-1 = DSM 23371</name>
    <dbReference type="NCBI Taxonomy" id="1203610"/>
    <lineage>
        <taxon>Bacteria</taxon>
        <taxon>Pseudomonadati</taxon>
        <taxon>Bacteroidota</taxon>
        <taxon>Bacteroidia</taxon>
        <taxon>Bacteroidales</taxon>
        <taxon>Tannerellaceae</taxon>
        <taxon>Parabacteroides</taxon>
    </lineage>
</organism>
<dbReference type="EMBL" id="AQHW01000027">
    <property type="protein sequence ID" value="KKB48359.1"/>
    <property type="molecule type" value="Genomic_DNA"/>
</dbReference>
<dbReference type="AlphaFoldDB" id="A0A0F5IS10"/>
<dbReference type="PATRIC" id="fig|1203610.3.peg.4917"/>
<evidence type="ECO:0008006" key="3">
    <source>
        <dbReference type="Google" id="ProtNLM"/>
    </source>
</evidence>
<gene>
    <name evidence="1" type="ORF">HMPREF1536_04823</name>
</gene>
<comment type="caution">
    <text evidence="1">The sequence shown here is derived from an EMBL/GenBank/DDBJ whole genome shotgun (WGS) entry which is preliminary data.</text>
</comment>
<dbReference type="InterPro" id="IPR032205">
    <property type="entry name" value="DUF5024"/>
</dbReference>
<proteinExistence type="predicted"/>
<dbReference type="STRING" id="1203610.HMPREF1536_04823"/>
<dbReference type="HOGENOM" id="CLU_1601095_0_0_10"/>
<protein>
    <recommendedName>
        <fullName evidence="3">DUF5024 domain-containing protein</fullName>
    </recommendedName>
</protein>
<evidence type="ECO:0000313" key="1">
    <source>
        <dbReference type="EMBL" id="KKB48359.1"/>
    </source>
</evidence>
<accession>A0A0F5IS10</accession>
<keyword evidence="2" id="KW-1185">Reference proteome</keyword>
<name>A0A0F5IS10_9BACT</name>
<reference evidence="1 2" key="1">
    <citation type="submission" date="2013-04" db="EMBL/GenBank/DDBJ databases">
        <title>The Genome Sequence of Parabacteroides gordonii DSM 23371.</title>
        <authorList>
            <consortium name="The Broad Institute Genomics Platform"/>
            <person name="Earl A."/>
            <person name="Ward D."/>
            <person name="Feldgarden M."/>
            <person name="Gevers D."/>
            <person name="Martens E."/>
            <person name="Sakamoto M."/>
            <person name="Benno Y."/>
            <person name="Suzuki N."/>
            <person name="Matsunaga N."/>
            <person name="Koshihara K."/>
            <person name="Seki M."/>
            <person name="Komiya H."/>
            <person name="Walker B."/>
            <person name="Young S."/>
            <person name="Zeng Q."/>
            <person name="Gargeya S."/>
            <person name="Fitzgerald M."/>
            <person name="Haas B."/>
            <person name="Abouelleil A."/>
            <person name="Allen A.W."/>
            <person name="Alvarado L."/>
            <person name="Arachchi H.M."/>
            <person name="Berlin A.M."/>
            <person name="Chapman S.B."/>
            <person name="Gainer-Dewar J."/>
            <person name="Goldberg J."/>
            <person name="Griggs A."/>
            <person name="Gujja S."/>
            <person name="Hansen M."/>
            <person name="Howarth C."/>
            <person name="Imamovic A."/>
            <person name="Ireland A."/>
            <person name="Larimer J."/>
            <person name="McCowan C."/>
            <person name="Murphy C."/>
            <person name="Pearson M."/>
            <person name="Poon T.W."/>
            <person name="Priest M."/>
            <person name="Roberts A."/>
            <person name="Saif S."/>
            <person name="Shea T."/>
            <person name="Sisk P."/>
            <person name="Sykes S."/>
            <person name="Wortman J."/>
            <person name="Nusbaum C."/>
            <person name="Birren B."/>
        </authorList>
    </citation>
    <scope>NUCLEOTIDE SEQUENCE [LARGE SCALE GENOMIC DNA]</scope>
    <source>
        <strain evidence="1 2">MS-1</strain>
    </source>
</reference>
<dbReference type="Pfam" id="PF16427">
    <property type="entry name" value="DUF5024"/>
    <property type="match status" value="1"/>
</dbReference>